<gene>
    <name evidence="2" type="ORF">A2304_04140</name>
</gene>
<feature type="compositionally biased region" description="Basic and acidic residues" evidence="1">
    <location>
        <begin position="158"/>
        <end position="168"/>
    </location>
</feature>
<accession>A0A1F7W7Y2</accession>
<evidence type="ECO:0000256" key="1">
    <source>
        <dbReference type="SAM" id="MobiDB-lite"/>
    </source>
</evidence>
<dbReference type="EMBL" id="MGFE01000012">
    <property type="protein sequence ID" value="OGL98913.1"/>
    <property type="molecule type" value="Genomic_DNA"/>
</dbReference>
<dbReference type="Proteomes" id="UP000176501">
    <property type="component" value="Unassembled WGS sequence"/>
</dbReference>
<dbReference type="AlphaFoldDB" id="A0A1F7W7Y2"/>
<evidence type="ECO:0000313" key="2">
    <source>
        <dbReference type="EMBL" id="OGL98913.1"/>
    </source>
</evidence>
<organism evidence="2 3">
    <name type="scientific">Candidatus Uhrbacteria bacterium RIFOXYB2_FULL_57_15</name>
    <dbReference type="NCBI Taxonomy" id="1802422"/>
    <lineage>
        <taxon>Bacteria</taxon>
        <taxon>Candidatus Uhriibacteriota</taxon>
    </lineage>
</organism>
<proteinExistence type="predicted"/>
<evidence type="ECO:0000313" key="3">
    <source>
        <dbReference type="Proteomes" id="UP000176501"/>
    </source>
</evidence>
<feature type="region of interest" description="Disordered" evidence="1">
    <location>
        <begin position="144"/>
        <end position="168"/>
    </location>
</feature>
<protein>
    <submittedName>
        <fullName evidence="2">Uncharacterized protein</fullName>
    </submittedName>
</protein>
<name>A0A1F7W7Y2_9BACT</name>
<reference evidence="2 3" key="1">
    <citation type="journal article" date="2016" name="Nat. Commun.">
        <title>Thousands of microbial genomes shed light on interconnected biogeochemical processes in an aquifer system.</title>
        <authorList>
            <person name="Anantharaman K."/>
            <person name="Brown C.T."/>
            <person name="Hug L.A."/>
            <person name="Sharon I."/>
            <person name="Castelle C.J."/>
            <person name="Probst A.J."/>
            <person name="Thomas B.C."/>
            <person name="Singh A."/>
            <person name="Wilkins M.J."/>
            <person name="Karaoz U."/>
            <person name="Brodie E.L."/>
            <person name="Williams K.H."/>
            <person name="Hubbard S.S."/>
            <person name="Banfield J.F."/>
        </authorList>
    </citation>
    <scope>NUCLEOTIDE SEQUENCE [LARGE SCALE GENOMIC DNA]</scope>
</reference>
<sequence>MENPLTHTYATDGRPVRGRAHASLLFYSTELGVLRLDVDVNEPGVLYTHVGAHESVPPGAAIVLTQGSHETLPVGVIYRSVLHADRGEMYADTYYDGAIPDLRVFRNDARWALDAVHDSDDLTDPELVRRRVRRLDRLIERNTGSTGERKRRAVSDATRAKFERDKRGQRNPMAAAMANWGAAVQLDKQLRIALNADERVSRSRVAIVRLLASIWKCLHDCDVELASMTRWWKPGRKRPLQLAQAKRLAERAARTSDELTLITAAPYAQMPLLAQLRDELDAFVVALNDRERFRAALPLLMAARRSVGKLLIHRQIAQMLVTAGMVRRFKRPIKAKERREYAAAADRACNEVALAQLAEPSRSGFLDDLLRALADAKQIGLEDAFDARAAYDALADASDLYLDGSSVN</sequence>
<comment type="caution">
    <text evidence="2">The sequence shown here is derived from an EMBL/GenBank/DDBJ whole genome shotgun (WGS) entry which is preliminary data.</text>
</comment>